<dbReference type="PANTHER" id="PTHR42831:SF1">
    <property type="entry name" value="FE-S PROTEIN MATURATION AUXILIARY FACTOR YITW"/>
    <property type="match status" value="1"/>
</dbReference>
<sequence>MVDEEAVTDALTNVIDPELGLDFVELGLIYGVEIDGGDVSVTFTLTTPACPIGPQVSEQIEEFVSGVEGVEKVSSNMIFTPPWTPERMSEDAKFALGY</sequence>
<dbReference type="InterPro" id="IPR052339">
    <property type="entry name" value="Fe-S_Maturation_MIP18"/>
</dbReference>
<gene>
    <name evidence="2" type="ORF">AVDCRST_MAG69-693</name>
</gene>
<dbReference type="PANTHER" id="PTHR42831">
    <property type="entry name" value="FE-S PROTEIN MATURATION AUXILIARY FACTOR YITW"/>
    <property type="match status" value="1"/>
</dbReference>
<evidence type="ECO:0000313" key="2">
    <source>
        <dbReference type="EMBL" id="CAA9479447.1"/>
    </source>
</evidence>
<dbReference type="EMBL" id="CADCVP010000091">
    <property type="protein sequence ID" value="CAA9479447.1"/>
    <property type="molecule type" value="Genomic_DNA"/>
</dbReference>
<dbReference type="Pfam" id="PF01883">
    <property type="entry name" value="FeS_assembly_P"/>
    <property type="match status" value="1"/>
</dbReference>
<organism evidence="2">
    <name type="scientific">uncultured Solirubrobacteraceae bacterium</name>
    <dbReference type="NCBI Taxonomy" id="1162706"/>
    <lineage>
        <taxon>Bacteria</taxon>
        <taxon>Bacillati</taxon>
        <taxon>Actinomycetota</taxon>
        <taxon>Thermoleophilia</taxon>
        <taxon>Solirubrobacterales</taxon>
        <taxon>Solirubrobacteraceae</taxon>
        <taxon>environmental samples</taxon>
    </lineage>
</organism>
<evidence type="ECO:0000259" key="1">
    <source>
        <dbReference type="Pfam" id="PF01883"/>
    </source>
</evidence>
<dbReference type="Gene3D" id="3.30.300.130">
    <property type="entry name" value="Fe-S cluster assembly (FSCA)"/>
    <property type="match status" value="1"/>
</dbReference>
<dbReference type="SUPFAM" id="SSF117916">
    <property type="entry name" value="Fe-S cluster assembly (FSCA) domain-like"/>
    <property type="match status" value="1"/>
</dbReference>
<dbReference type="AlphaFoldDB" id="A0A6J4RR02"/>
<dbReference type="InterPro" id="IPR034904">
    <property type="entry name" value="FSCA_dom_sf"/>
</dbReference>
<proteinExistence type="predicted"/>
<name>A0A6J4RR02_9ACTN</name>
<dbReference type="InterPro" id="IPR002744">
    <property type="entry name" value="MIP18-like"/>
</dbReference>
<feature type="domain" description="MIP18 family-like" evidence="1">
    <location>
        <begin position="4"/>
        <end position="74"/>
    </location>
</feature>
<accession>A0A6J4RR02</accession>
<reference evidence="2" key="1">
    <citation type="submission" date="2020-02" db="EMBL/GenBank/DDBJ databases">
        <authorList>
            <person name="Meier V. D."/>
        </authorList>
    </citation>
    <scope>NUCLEOTIDE SEQUENCE</scope>
    <source>
        <strain evidence="2">AVDCRST_MAG69</strain>
    </source>
</reference>
<protein>
    <submittedName>
        <fullName evidence="2">PaaD-like protein (DUF59) involved in Fe-S cluster assembly</fullName>
    </submittedName>
</protein>